<keyword evidence="1" id="KW-0808">Transferase</keyword>
<dbReference type="EMBL" id="JACCHS010000082">
    <property type="protein sequence ID" value="NYT47103.1"/>
    <property type="molecule type" value="Genomic_DNA"/>
</dbReference>
<sequence>MLHIISTGAGHEVLFARIAEGDALLFIGSAVLCLHKNSQAAKTIETCGQQFQCFALQADLLARGLSADKIIADINIVDYPGFVTLTLAHTVIKSWK</sequence>
<dbReference type="SUPFAM" id="SSF75169">
    <property type="entry name" value="DsrEFH-like"/>
    <property type="match status" value="1"/>
</dbReference>
<dbReference type="GO" id="GO:0002143">
    <property type="term" value="P:tRNA wobble position uridine thiolation"/>
    <property type="evidence" value="ECO:0007669"/>
    <property type="project" value="InterPro"/>
</dbReference>
<evidence type="ECO:0000313" key="2">
    <source>
        <dbReference type="Proteomes" id="UP000537890"/>
    </source>
</evidence>
<dbReference type="InterPro" id="IPR007215">
    <property type="entry name" value="Sulphur_relay_TusB/DsrH"/>
</dbReference>
<dbReference type="InterPro" id="IPR027396">
    <property type="entry name" value="DsrEFH-like"/>
</dbReference>
<dbReference type="PANTHER" id="PTHR37526:SF1">
    <property type="entry name" value="PROTEIN TUSB"/>
    <property type="match status" value="1"/>
</dbReference>
<dbReference type="Gene3D" id="3.40.1260.10">
    <property type="entry name" value="DsrEFH-like"/>
    <property type="match status" value="1"/>
</dbReference>
<dbReference type="GO" id="GO:1990228">
    <property type="term" value="C:sulfurtransferase complex"/>
    <property type="evidence" value="ECO:0007669"/>
    <property type="project" value="TreeGrafter"/>
</dbReference>
<organism evidence="1 2">
    <name type="scientific">Candidatus Methanofishera endochildressiae</name>
    <dbReference type="NCBI Taxonomy" id="2738884"/>
    <lineage>
        <taxon>Bacteria</taxon>
        <taxon>Pseudomonadati</taxon>
        <taxon>Pseudomonadota</taxon>
        <taxon>Gammaproteobacteria</taxon>
        <taxon>Candidatus Methanofishera</taxon>
    </lineage>
</organism>
<dbReference type="NCBIfam" id="TIGR03011">
    <property type="entry name" value="sulf_tusB_dsrH"/>
    <property type="match status" value="1"/>
</dbReference>
<dbReference type="Proteomes" id="UP000537890">
    <property type="component" value="Unassembled WGS sequence"/>
</dbReference>
<accession>A0A7Z0MNT4</accession>
<comment type="caution">
    <text evidence="1">The sequence shown here is derived from an EMBL/GenBank/DDBJ whole genome shotgun (WGS) entry which is preliminary data.</text>
</comment>
<dbReference type="Pfam" id="PF04077">
    <property type="entry name" value="DsrH"/>
    <property type="match status" value="1"/>
</dbReference>
<proteinExistence type="predicted"/>
<name>A0A7Z0MNT4_9GAMM</name>
<dbReference type="GO" id="GO:0016740">
    <property type="term" value="F:transferase activity"/>
    <property type="evidence" value="ECO:0007669"/>
    <property type="project" value="UniProtKB-KW"/>
</dbReference>
<reference evidence="1 2" key="1">
    <citation type="submission" date="2020-05" db="EMBL/GenBank/DDBJ databases">
        <title>Horizontal transmission and recombination maintain forever young bacterial symbiont genomes.</title>
        <authorList>
            <person name="Russell S.L."/>
            <person name="Pepper-Tunick E."/>
            <person name="Svedberg J."/>
            <person name="Byrne A."/>
            <person name="Ruelas Castillo J."/>
            <person name="Vollmers C."/>
            <person name="Beinart R.A."/>
            <person name="Corbett-Detig R."/>
        </authorList>
    </citation>
    <scope>NUCLEOTIDE SEQUENCE [LARGE SCALE GENOMIC DNA]</scope>
    <source>
        <strain evidence="1">4727-3</strain>
    </source>
</reference>
<dbReference type="AlphaFoldDB" id="A0A7Z0MNT4"/>
<dbReference type="PANTHER" id="PTHR37526">
    <property type="entry name" value="PROTEIN TUSB"/>
    <property type="match status" value="1"/>
</dbReference>
<protein>
    <submittedName>
        <fullName evidence="1">Sulfurtransferase complex subunit TusB</fullName>
    </submittedName>
</protein>
<gene>
    <name evidence="1" type="primary">dsrH</name>
    <name evidence="1" type="ORF">H0A75_05365</name>
</gene>
<evidence type="ECO:0000313" key="1">
    <source>
        <dbReference type="EMBL" id="NYT47103.1"/>
    </source>
</evidence>